<dbReference type="AlphaFoldDB" id="A0A1I3PHE4"/>
<dbReference type="InterPro" id="IPR026349">
    <property type="entry name" value="CHP04255"/>
</dbReference>
<dbReference type="NCBIfam" id="TIGR04255">
    <property type="entry name" value="sporadTIGR04255"/>
    <property type="match status" value="1"/>
</dbReference>
<dbReference type="RefSeq" id="WP_091700455.1">
    <property type="nucleotide sequence ID" value="NZ_BMYN01000016.1"/>
</dbReference>
<dbReference type="Proteomes" id="UP000199445">
    <property type="component" value="Unassembled WGS sequence"/>
</dbReference>
<sequence length="290" mass="32584">MTPVMKNAPLVHVVADISFSRLPEPASDVIERLHSELLDAGFPERIDTIRQAVEVVVSAPESEQQTEQKVTQIKRLVFRNAGKTRLVEFTQNQVEGTGRLILKVTDYQGKEEFFALLEQLLGIFKHCLPQLGKTALKGVALNYVDLIVPAGNQTMGELVTPEICPPQLAAVQDQKFLFGSSFRLVETAPDQRLRVAFEEVPVNNRGLTKVLPDHLAEHDKRCGLSIQAKEHWWNIPTETYGILDTQHICQLQQSPQLQEFDILGKFRELQATCSSVFREVTTETAIASWT</sequence>
<gene>
    <name evidence="1" type="ORF">SAMN05216429_101183</name>
</gene>
<reference evidence="1 2" key="1">
    <citation type="submission" date="2016-10" db="EMBL/GenBank/DDBJ databases">
        <authorList>
            <person name="de Groot N.N."/>
        </authorList>
    </citation>
    <scope>NUCLEOTIDE SEQUENCE [LARGE SCALE GENOMIC DNA]</scope>
    <source>
        <strain evidence="1 2">IBRC-M 10445</strain>
    </source>
</reference>
<accession>A0A1I3PHE4</accession>
<dbReference type="EMBL" id="FOSC01000001">
    <property type="protein sequence ID" value="SFJ20436.1"/>
    <property type="molecule type" value="Genomic_DNA"/>
</dbReference>
<name>A0A1I3PHE4_9GAMM</name>
<organism evidence="1 2">
    <name type="scientific">Marinobacter persicus</name>
    <dbReference type="NCBI Taxonomy" id="930118"/>
    <lineage>
        <taxon>Bacteria</taxon>
        <taxon>Pseudomonadati</taxon>
        <taxon>Pseudomonadota</taxon>
        <taxon>Gammaproteobacteria</taxon>
        <taxon>Pseudomonadales</taxon>
        <taxon>Marinobacteraceae</taxon>
        <taxon>Marinobacter</taxon>
    </lineage>
</organism>
<evidence type="ECO:0000313" key="2">
    <source>
        <dbReference type="Proteomes" id="UP000199445"/>
    </source>
</evidence>
<dbReference type="OrthoDB" id="6388388at2"/>
<evidence type="ECO:0000313" key="1">
    <source>
        <dbReference type="EMBL" id="SFJ20436.1"/>
    </source>
</evidence>
<protein>
    <submittedName>
        <fullName evidence="1">TIGR04255 family protein</fullName>
    </submittedName>
</protein>
<keyword evidence="2" id="KW-1185">Reference proteome</keyword>
<proteinExistence type="predicted"/>